<dbReference type="Pfam" id="PF02518">
    <property type="entry name" value="HATPase_c"/>
    <property type="match status" value="1"/>
</dbReference>
<feature type="domain" description="PAS" evidence="10">
    <location>
        <begin position="15"/>
        <end position="85"/>
    </location>
</feature>
<evidence type="ECO:0000259" key="9">
    <source>
        <dbReference type="PROSITE" id="PS50110"/>
    </source>
</evidence>
<dbReference type="AlphaFoldDB" id="A0A512MD08"/>
<name>A0A512MD08_9BACT</name>
<evidence type="ECO:0000256" key="6">
    <source>
        <dbReference type="ARBA" id="ARBA00023012"/>
    </source>
</evidence>
<dbReference type="Pfam" id="PF00072">
    <property type="entry name" value="Response_reg"/>
    <property type="match status" value="1"/>
</dbReference>
<dbReference type="SMART" id="SM00387">
    <property type="entry name" value="HATPase_c"/>
    <property type="match status" value="1"/>
</dbReference>
<dbReference type="SMART" id="SM00388">
    <property type="entry name" value="HisKA"/>
    <property type="match status" value="1"/>
</dbReference>
<dbReference type="PROSITE" id="PS50113">
    <property type="entry name" value="PAC"/>
    <property type="match status" value="1"/>
</dbReference>
<feature type="domain" description="PAC" evidence="11">
    <location>
        <begin position="88"/>
        <end position="140"/>
    </location>
</feature>
<dbReference type="PANTHER" id="PTHR43547">
    <property type="entry name" value="TWO-COMPONENT HISTIDINE KINASE"/>
    <property type="match status" value="1"/>
</dbReference>
<dbReference type="PROSITE" id="PS50109">
    <property type="entry name" value="HIS_KIN"/>
    <property type="match status" value="1"/>
</dbReference>
<proteinExistence type="predicted"/>
<dbReference type="SUPFAM" id="SSF55785">
    <property type="entry name" value="PYP-like sensor domain (PAS domain)"/>
    <property type="match status" value="1"/>
</dbReference>
<dbReference type="CDD" id="cd16922">
    <property type="entry name" value="HATPase_EvgS-ArcB-TorS-like"/>
    <property type="match status" value="1"/>
</dbReference>
<comment type="caution">
    <text evidence="12">The sequence shown here is derived from an EMBL/GenBank/DDBJ whole genome shotgun (WGS) entry which is preliminary data.</text>
</comment>
<dbReference type="SMART" id="SM00086">
    <property type="entry name" value="PAC"/>
    <property type="match status" value="1"/>
</dbReference>
<keyword evidence="3 7" id="KW-0597">Phosphoprotein</keyword>
<dbReference type="InterPro" id="IPR005467">
    <property type="entry name" value="His_kinase_dom"/>
</dbReference>
<evidence type="ECO:0000259" key="10">
    <source>
        <dbReference type="PROSITE" id="PS50112"/>
    </source>
</evidence>
<comment type="catalytic activity">
    <reaction evidence="1">
        <text>ATP + protein L-histidine = ADP + protein N-phospho-L-histidine.</text>
        <dbReference type="EC" id="2.7.13.3"/>
    </reaction>
</comment>
<dbReference type="SUPFAM" id="SSF55874">
    <property type="entry name" value="ATPase domain of HSP90 chaperone/DNA topoisomerase II/histidine kinase"/>
    <property type="match status" value="1"/>
</dbReference>
<feature type="domain" description="Histidine kinase" evidence="8">
    <location>
        <begin position="158"/>
        <end position="376"/>
    </location>
</feature>
<dbReference type="Gene3D" id="3.30.565.10">
    <property type="entry name" value="Histidine kinase-like ATPase, C-terminal domain"/>
    <property type="match status" value="1"/>
</dbReference>
<dbReference type="FunFam" id="1.10.287.130:FF:000001">
    <property type="entry name" value="Two-component sensor histidine kinase"/>
    <property type="match status" value="1"/>
</dbReference>
<dbReference type="Pfam" id="PF00989">
    <property type="entry name" value="PAS"/>
    <property type="match status" value="1"/>
</dbReference>
<dbReference type="InterPro" id="IPR000014">
    <property type="entry name" value="PAS"/>
</dbReference>
<dbReference type="InterPro" id="IPR001610">
    <property type="entry name" value="PAC"/>
</dbReference>
<reference evidence="12 13" key="1">
    <citation type="submission" date="2019-07" db="EMBL/GenBank/DDBJ databases">
        <title>Whole genome shotgun sequence of Brevifollis gellanilyticus NBRC 108608.</title>
        <authorList>
            <person name="Hosoyama A."/>
            <person name="Uohara A."/>
            <person name="Ohji S."/>
            <person name="Ichikawa N."/>
        </authorList>
    </citation>
    <scope>NUCLEOTIDE SEQUENCE [LARGE SCALE GENOMIC DNA]</scope>
    <source>
        <strain evidence="12 13">NBRC 108608</strain>
    </source>
</reference>
<dbReference type="CDD" id="cd00130">
    <property type="entry name" value="PAS"/>
    <property type="match status" value="1"/>
</dbReference>
<dbReference type="EMBL" id="BKAG01000032">
    <property type="protein sequence ID" value="GEP44624.1"/>
    <property type="molecule type" value="Genomic_DNA"/>
</dbReference>
<dbReference type="Proteomes" id="UP000321577">
    <property type="component" value="Unassembled WGS sequence"/>
</dbReference>
<dbReference type="InterPro" id="IPR004358">
    <property type="entry name" value="Sig_transdc_His_kin-like_C"/>
</dbReference>
<feature type="modified residue" description="4-aspartylphosphate" evidence="7">
    <location>
        <position position="455"/>
    </location>
</feature>
<dbReference type="InterPro" id="IPR036890">
    <property type="entry name" value="HATPase_C_sf"/>
</dbReference>
<gene>
    <name evidence="12" type="ORF">BGE01nite_39150</name>
</gene>
<dbReference type="Gene3D" id="1.10.287.130">
    <property type="match status" value="1"/>
</dbReference>
<dbReference type="InterPro" id="IPR011006">
    <property type="entry name" value="CheY-like_superfamily"/>
</dbReference>
<evidence type="ECO:0000313" key="12">
    <source>
        <dbReference type="EMBL" id="GEP44624.1"/>
    </source>
</evidence>
<evidence type="ECO:0000313" key="13">
    <source>
        <dbReference type="Proteomes" id="UP000321577"/>
    </source>
</evidence>
<evidence type="ECO:0000256" key="5">
    <source>
        <dbReference type="ARBA" id="ARBA00022777"/>
    </source>
</evidence>
<dbReference type="PRINTS" id="PR00344">
    <property type="entry name" value="BCTRLSENSOR"/>
</dbReference>
<evidence type="ECO:0000259" key="8">
    <source>
        <dbReference type="PROSITE" id="PS50109"/>
    </source>
</evidence>
<protein>
    <recommendedName>
        <fullName evidence="2">histidine kinase</fullName>
        <ecNumber evidence="2">2.7.13.3</ecNumber>
    </recommendedName>
</protein>
<dbReference type="InterPro" id="IPR003594">
    <property type="entry name" value="HATPase_dom"/>
</dbReference>
<keyword evidence="4" id="KW-0808">Transferase</keyword>
<dbReference type="NCBIfam" id="TIGR00229">
    <property type="entry name" value="sensory_box"/>
    <property type="match status" value="1"/>
</dbReference>
<dbReference type="SUPFAM" id="SSF52172">
    <property type="entry name" value="CheY-like"/>
    <property type="match status" value="1"/>
</dbReference>
<dbReference type="GO" id="GO:0000155">
    <property type="term" value="F:phosphorelay sensor kinase activity"/>
    <property type="evidence" value="ECO:0007669"/>
    <property type="project" value="InterPro"/>
</dbReference>
<sequence length="528" mass="58138">MADSLPSSAISAPPPDLRLAAIVDSSDDAIVSKSLEGIITSWNIGAARIFGYEAEEVIGKHISILIPPDRLQEEPEILRRLQKGERVDHFETVRVRKDGRLVEISVTISPVRDASGTIIGASKIARDITAQKQAQREMARLLEQMKQADRMKVEFVATLSHELRTPLNAIIGWLEILKDTRLNPGELEEGLAAIERNARSQVQMIEDLLDMSRIETGKIALDLQSLDVPAVTSAAIAAIEPVVKAKEIRLTTAFDSINGAVMGDRTRLQQIIWNLLTNAVKFTPKGGRIHVTLERVSSHLELAVRDNGIGILEDILPVIFDRFRQADSSSTRRHGGLGLGLSIAKHLTELHGGQILVRSEGRDKGSVFIICLPVVVTHYEEARSTSEQRNSEVDDNHDEADLYGYRILTVDNDLDSLLVLKRILEMSKATVHAVSSVDDALAAIPEFRPHLILSDIGMPDRDGYDLVREVKKLSGGASIPMVALTALMRPEDRVRTLRSGFQIHLGKPVNPEELIAAVHNLLSLTNRA</sequence>
<dbReference type="InterPro" id="IPR036097">
    <property type="entry name" value="HisK_dim/P_sf"/>
</dbReference>
<dbReference type="Gene3D" id="3.40.50.2300">
    <property type="match status" value="1"/>
</dbReference>
<dbReference type="OrthoDB" id="9810730at2"/>
<evidence type="ECO:0000256" key="7">
    <source>
        <dbReference type="PROSITE-ProRule" id="PRU00169"/>
    </source>
</evidence>
<dbReference type="CDD" id="cd00082">
    <property type="entry name" value="HisKA"/>
    <property type="match status" value="1"/>
</dbReference>
<dbReference type="InterPro" id="IPR035965">
    <property type="entry name" value="PAS-like_dom_sf"/>
</dbReference>
<dbReference type="GO" id="GO:0006355">
    <property type="term" value="P:regulation of DNA-templated transcription"/>
    <property type="evidence" value="ECO:0007669"/>
    <property type="project" value="InterPro"/>
</dbReference>
<dbReference type="InterPro" id="IPR000700">
    <property type="entry name" value="PAS-assoc_C"/>
</dbReference>
<dbReference type="Pfam" id="PF00512">
    <property type="entry name" value="HisKA"/>
    <property type="match status" value="1"/>
</dbReference>
<dbReference type="EC" id="2.7.13.3" evidence="2"/>
<evidence type="ECO:0000256" key="2">
    <source>
        <dbReference type="ARBA" id="ARBA00012438"/>
    </source>
</evidence>
<dbReference type="CDD" id="cd17580">
    <property type="entry name" value="REC_2_DhkD-like"/>
    <property type="match status" value="1"/>
</dbReference>
<dbReference type="PANTHER" id="PTHR43547:SF2">
    <property type="entry name" value="HYBRID SIGNAL TRANSDUCTION HISTIDINE KINASE C"/>
    <property type="match status" value="1"/>
</dbReference>
<dbReference type="RefSeq" id="WP_146852746.1">
    <property type="nucleotide sequence ID" value="NZ_BKAG01000032.1"/>
</dbReference>
<evidence type="ECO:0000256" key="3">
    <source>
        <dbReference type="ARBA" id="ARBA00022553"/>
    </source>
</evidence>
<dbReference type="SMART" id="SM00448">
    <property type="entry name" value="REC"/>
    <property type="match status" value="1"/>
</dbReference>
<organism evidence="12 13">
    <name type="scientific">Brevifollis gellanilyticus</name>
    <dbReference type="NCBI Taxonomy" id="748831"/>
    <lineage>
        <taxon>Bacteria</taxon>
        <taxon>Pseudomonadati</taxon>
        <taxon>Verrucomicrobiota</taxon>
        <taxon>Verrucomicrobiia</taxon>
        <taxon>Verrucomicrobiales</taxon>
        <taxon>Verrucomicrobiaceae</taxon>
    </lineage>
</organism>
<keyword evidence="5 12" id="KW-0418">Kinase</keyword>
<accession>A0A512MD08</accession>
<feature type="domain" description="Response regulatory" evidence="9">
    <location>
        <begin position="406"/>
        <end position="522"/>
    </location>
</feature>
<keyword evidence="6" id="KW-0902">Two-component regulatory system</keyword>
<evidence type="ECO:0000259" key="11">
    <source>
        <dbReference type="PROSITE" id="PS50113"/>
    </source>
</evidence>
<dbReference type="PROSITE" id="PS50110">
    <property type="entry name" value="RESPONSE_REGULATORY"/>
    <property type="match status" value="1"/>
</dbReference>
<evidence type="ECO:0000256" key="1">
    <source>
        <dbReference type="ARBA" id="ARBA00000085"/>
    </source>
</evidence>
<dbReference type="InterPro" id="IPR001789">
    <property type="entry name" value="Sig_transdc_resp-reg_receiver"/>
</dbReference>
<keyword evidence="13" id="KW-1185">Reference proteome</keyword>
<dbReference type="Gene3D" id="3.30.450.20">
    <property type="entry name" value="PAS domain"/>
    <property type="match status" value="1"/>
</dbReference>
<dbReference type="InterPro" id="IPR003661">
    <property type="entry name" value="HisK_dim/P_dom"/>
</dbReference>
<dbReference type="InterPro" id="IPR013767">
    <property type="entry name" value="PAS_fold"/>
</dbReference>
<dbReference type="FunFam" id="3.30.565.10:FF:000010">
    <property type="entry name" value="Sensor histidine kinase RcsC"/>
    <property type="match status" value="1"/>
</dbReference>
<dbReference type="SUPFAM" id="SSF47384">
    <property type="entry name" value="Homodimeric domain of signal transducing histidine kinase"/>
    <property type="match status" value="1"/>
</dbReference>
<dbReference type="SMART" id="SM00091">
    <property type="entry name" value="PAS"/>
    <property type="match status" value="2"/>
</dbReference>
<evidence type="ECO:0000256" key="4">
    <source>
        <dbReference type="ARBA" id="ARBA00022679"/>
    </source>
</evidence>
<dbReference type="PROSITE" id="PS50112">
    <property type="entry name" value="PAS"/>
    <property type="match status" value="1"/>
</dbReference>